<keyword evidence="3" id="KW-1185">Reference proteome</keyword>
<gene>
    <name evidence="2" type="ORF">PoB_007175500</name>
</gene>
<evidence type="ECO:0000313" key="2">
    <source>
        <dbReference type="EMBL" id="GFO45250.1"/>
    </source>
</evidence>
<dbReference type="AlphaFoldDB" id="A0AAV4DM79"/>
<feature type="compositionally biased region" description="Polar residues" evidence="1">
    <location>
        <begin position="63"/>
        <end position="77"/>
    </location>
</feature>
<evidence type="ECO:0000313" key="3">
    <source>
        <dbReference type="Proteomes" id="UP000735302"/>
    </source>
</evidence>
<dbReference type="Proteomes" id="UP000735302">
    <property type="component" value="Unassembled WGS sequence"/>
</dbReference>
<reference evidence="2 3" key="1">
    <citation type="journal article" date="2021" name="Elife">
        <title>Chloroplast acquisition without the gene transfer in kleptoplastic sea slugs, Plakobranchus ocellatus.</title>
        <authorList>
            <person name="Maeda T."/>
            <person name="Takahashi S."/>
            <person name="Yoshida T."/>
            <person name="Shimamura S."/>
            <person name="Takaki Y."/>
            <person name="Nagai Y."/>
            <person name="Toyoda A."/>
            <person name="Suzuki Y."/>
            <person name="Arimoto A."/>
            <person name="Ishii H."/>
            <person name="Satoh N."/>
            <person name="Nishiyama T."/>
            <person name="Hasebe M."/>
            <person name="Maruyama T."/>
            <person name="Minagawa J."/>
            <person name="Obokata J."/>
            <person name="Shigenobu S."/>
        </authorList>
    </citation>
    <scope>NUCLEOTIDE SEQUENCE [LARGE SCALE GENOMIC DNA]</scope>
</reference>
<feature type="region of interest" description="Disordered" evidence="1">
    <location>
        <begin position="22"/>
        <end position="159"/>
    </location>
</feature>
<proteinExistence type="predicted"/>
<name>A0AAV4DM79_9GAST</name>
<accession>A0AAV4DM79</accession>
<organism evidence="2 3">
    <name type="scientific">Plakobranchus ocellatus</name>
    <dbReference type="NCBI Taxonomy" id="259542"/>
    <lineage>
        <taxon>Eukaryota</taxon>
        <taxon>Metazoa</taxon>
        <taxon>Spiralia</taxon>
        <taxon>Lophotrochozoa</taxon>
        <taxon>Mollusca</taxon>
        <taxon>Gastropoda</taxon>
        <taxon>Heterobranchia</taxon>
        <taxon>Euthyneura</taxon>
        <taxon>Panpulmonata</taxon>
        <taxon>Sacoglossa</taxon>
        <taxon>Placobranchoidea</taxon>
        <taxon>Plakobranchidae</taxon>
        <taxon>Plakobranchus</taxon>
    </lineage>
</organism>
<dbReference type="EMBL" id="BLXT01008026">
    <property type="protein sequence ID" value="GFO45250.1"/>
    <property type="molecule type" value="Genomic_DNA"/>
</dbReference>
<protein>
    <submittedName>
        <fullName evidence="2">Uncharacterized protein</fullName>
    </submittedName>
</protein>
<comment type="caution">
    <text evidence="2">The sequence shown here is derived from an EMBL/GenBank/DDBJ whole genome shotgun (WGS) entry which is preliminary data.</text>
</comment>
<sequence>MLEMVRRLSQHFVLQYLQDQESSPSLFKDDNDDLLDETFQPTDNLVSSSDTVEDDDELRAIQPMQQASEHLSVTESQPAHRGKKRRKPNILVKRCCPEKMQIESPQQGDLRLSGPPSGQGAGGGARTRDRMVPAVLRADSLATVPPTPPSALKKYVSNN</sequence>
<evidence type="ECO:0000256" key="1">
    <source>
        <dbReference type="SAM" id="MobiDB-lite"/>
    </source>
</evidence>